<sequence length="273" mass="30656">MASLQIKVSYHHGTAEEGRLDLYDAGVSIQGFARALAISTHALINDGEIRKRANKATGAEIYISPSRRGSFQEIITVVLSSDATSIIGYSVAGAALWDLVKWTWSKAVDIDYKPETARVRRLENRKEPFIGEIEEALEVPLEKFHRPVKQNRDVVIAVGRNRTHDRMLFNSETLDAVSLQYDNEIIAGIVGNVTRYNILSGFGRMYVDELDKTVSFMLTDNVPAKQKEHLTWSMDQANRDLGGKISFDATKVLSAKGAIKRYVIEEIRRIEND</sequence>
<accession>A0A1H8S540</accession>
<dbReference type="EMBL" id="FOEG01000002">
    <property type="protein sequence ID" value="SEO73273.1"/>
    <property type="molecule type" value="Genomic_DNA"/>
</dbReference>
<dbReference type="Pfam" id="PF25679">
    <property type="entry name" value="DUF7947"/>
    <property type="match status" value="1"/>
</dbReference>
<feature type="domain" description="DUF7946" evidence="1">
    <location>
        <begin position="7"/>
        <end position="176"/>
    </location>
</feature>
<proteinExistence type="predicted"/>
<reference evidence="3 4" key="1">
    <citation type="submission" date="2016-10" db="EMBL/GenBank/DDBJ databases">
        <authorList>
            <person name="de Groot N.N."/>
        </authorList>
    </citation>
    <scope>NUCLEOTIDE SEQUENCE [LARGE SCALE GENOMIC DNA]</scope>
    <source>
        <strain evidence="3 4">CGMCC 1.6291</strain>
    </source>
</reference>
<organism evidence="3 4">
    <name type="scientific">Aquisalimonas asiatica</name>
    <dbReference type="NCBI Taxonomy" id="406100"/>
    <lineage>
        <taxon>Bacteria</taxon>
        <taxon>Pseudomonadati</taxon>
        <taxon>Pseudomonadota</taxon>
        <taxon>Gammaproteobacteria</taxon>
        <taxon>Chromatiales</taxon>
        <taxon>Ectothiorhodospiraceae</taxon>
        <taxon>Aquisalimonas</taxon>
    </lineage>
</organism>
<evidence type="ECO:0000313" key="3">
    <source>
        <dbReference type="EMBL" id="SEO73273.1"/>
    </source>
</evidence>
<dbReference type="Pfam" id="PF25678">
    <property type="entry name" value="DUF7946"/>
    <property type="match status" value="1"/>
</dbReference>
<keyword evidence="4" id="KW-1185">Reference proteome</keyword>
<dbReference type="InterPro" id="IPR057707">
    <property type="entry name" value="DUF7947"/>
</dbReference>
<protein>
    <submittedName>
        <fullName evidence="3">Uncharacterized protein</fullName>
    </submittedName>
</protein>
<evidence type="ECO:0000259" key="2">
    <source>
        <dbReference type="Pfam" id="PF25679"/>
    </source>
</evidence>
<evidence type="ECO:0000313" key="4">
    <source>
        <dbReference type="Proteomes" id="UP000199657"/>
    </source>
</evidence>
<evidence type="ECO:0000259" key="1">
    <source>
        <dbReference type="Pfam" id="PF25678"/>
    </source>
</evidence>
<feature type="domain" description="DUF7947" evidence="2">
    <location>
        <begin position="189"/>
        <end position="265"/>
    </location>
</feature>
<dbReference type="AlphaFoldDB" id="A0A1H8S540"/>
<dbReference type="Proteomes" id="UP000199657">
    <property type="component" value="Unassembled WGS sequence"/>
</dbReference>
<dbReference type="STRING" id="406100.SAMN04488052_102457"/>
<gene>
    <name evidence="3" type="ORF">SAMN04488052_102457</name>
</gene>
<name>A0A1H8S540_9GAMM</name>
<dbReference type="RefSeq" id="WP_139209165.1">
    <property type="nucleotide sequence ID" value="NZ_FOEG01000002.1"/>
</dbReference>
<dbReference type="InterPro" id="IPR057706">
    <property type="entry name" value="DUF7946"/>
</dbReference>
<dbReference type="OrthoDB" id="6943389at2"/>